<dbReference type="InterPro" id="IPR057670">
    <property type="entry name" value="SH3_retrovirus"/>
</dbReference>
<dbReference type="Proteomes" id="UP001454036">
    <property type="component" value="Unassembled WGS sequence"/>
</dbReference>
<name>A0AAV3NQF4_LITER</name>
<protein>
    <recommendedName>
        <fullName evidence="2">Retroviral polymerase SH3-like domain-containing protein</fullName>
    </recommendedName>
</protein>
<evidence type="ECO:0000259" key="2">
    <source>
        <dbReference type="Pfam" id="PF25597"/>
    </source>
</evidence>
<feature type="compositionally biased region" description="Polar residues" evidence="1">
    <location>
        <begin position="124"/>
        <end position="137"/>
    </location>
</feature>
<sequence>MYAAIQLINLSPTTILEDERTKLDNKSKQCVFLSYGDDKFGYKLYDPVARKIVRIRDVVFFEDQTINEFNKEVQIESGDRGLVEDESDEELEIKYPTIAQENSRTNDTMNANGNDVISNNNMEEVSHNSELNDSQLSEPGEIDNQGTPQSSSVVRTSIRDQIPSTKYPPHEYVLLIDGGSLHAFKNQWKWKTRMNG</sequence>
<gene>
    <name evidence="3" type="ORF">LIER_02019</name>
</gene>
<evidence type="ECO:0000313" key="3">
    <source>
        <dbReference type="EMBL" id="GAA0140721.1"/>
    </source>
</evidence>
<evidence type="ECO:0000313" key="4">
    <source>
        <dbReference type="Proteomes" id="UP001454036"/>
    </source>
</evidence>
<dbReference type="AlphaFoldDB" id="A0AAV3NQF4"/>
<accession>A0AAV3NQF4</accession>
<feature type="region of interest" description="Disordered" evidence="1">
    <location>
        <begin position="124"/>
        <end position="162"/>
    </location>
</feature>
<keyword evidence="4" id="KW-1185">Reference proteome</keyword>
<feature type="domain" description="Retroviral polymerase SH3-like" evidence="2">
    <location>
        <begin position="17"/>
        <end position="69"/>
    </location>
</feature>
<comment type="caution">
    <text evidence="3">The sequence shown here is derived from an EMBL/GenBank/DDBJ whole genome shotgun (WGS) entry which is preliminary data.</text>
</comment>
<dbReference type="EMBL" id="BAABME010000210">
    <property type="protein sequence ID" value="GAA0140721.1"/>
    <property type="molecule type" value="Genomic_DNA"/>
</dbReference>
<evidence type="ECO:0000256" key="1">
    <source>
        <dbReference type="SAM" id="MobiDB-lite"/>
    </source>
</evidence>
<proteinExistence type="predicted"/>
<reference evidence="3 4" key="1">
    <citation type="submission" date="2024-01" db="EMBL/GenBank/DDBJ databases">
        <title>The complete chloroplast genome sequence of Lithospermum erythrorhizon: insights into the phylogenetic relationship among Boraginaceae species and the maternal lineages of purple gromwells.</title>
        <authorList>
            <person name="Okada T."/>
            <person name="Watanabe K."/>
        </authorList>
    </citation>
    <scope>NUCLEOTIDE SEQUENCE [LARGE SCALE GENOMIC DNA]</scope>
</reference>
<feature type="compositionally biased region" description="Polar residues" evidence="1">
    <location>
        <begin position="144"/>
        <end position="155"/>
    </location>
</feature>
<organism evidence="3 4">
    <name type="scientific">Lithospermum erythrorhizon</name>
    <name type="common">Purple gromwell</name>
    <name type="synonym">Lithospermum officinale var. erythrorhizon</name>
    <dbReference type="NCBI Taxonomy" id="34254"/>
    <lineage>
        <taxon>Eukaryota</taxon>
        <taxon>Viridiplantae</taxon>
        <taxon>Streptophyta</taxon>
        <taxon>Embryophyta</taxon>
        <taxon>Tracheophyta</taxon>
        <taxon>Spermatophyta</taxon>
        <taxon>Magnoliopsida</taxon>
        <taxon>eudicotyledons</taxon>
        <taxon>Gunneridae</taxon>
        <taxon>Pentapetalae</taxon>
        <taxon>asterids</taxon>
        <taxon>lamiids</taxon>
        <taxon>Boraginales</taxon>
        <taxon>Boraginaceae</taxon>
        <taxon>Boraginoideae</taxon>
        <taxon>Lithospermeae</taxon>
        <taxon>Lithospermum</taxon>
    </lineage>
</organism>
<dbReference type="Pfam" id="PF25597">
    <property type="entry name" value="SH3_retrovirus"/>
    <property type="match status" value="1"/>
</dbReference>